<evidence type="ECO:0000313" key="2">
    <source>
        <dbReference type="Proteomes" id="UP001161064"/>
    </source>
</evidence>
<comment type="caution">
    <text evidence="1">The sequence shown here is derived from an EMBL/GenBank/DDBJ whole genome shotgun (WGS) entry which is preliminary data.</text>
</comment>
<dbReference type="SMART" id="SM00028">
    <property type="entry name" value="TPR"/>
    <property type="match status" value="5"/>
</dbReference>
<dbReference type="Gene3D" id="1.25.40.10">
    <property type="entry name" value="Tetratricopeptide repeat domain"/>
    <property type="match status" value="1"/>
</dbReference>
<evidence type="ECO:0008006" key="3">
    <source>
        <dbReference type="Google" id="ProtNLM"/>
    </source>
</evidence>
<gene>
    <name evidence="1" type="ORF">PsB1_2013</name>
</gene>
<protein>
    <recommendedName>
        <fullName evidence="3">Tetratricopeptide repeat protein</fullName>
    </recommendedName>
</protein>
<dbReference type="Pfam" id="PF13432">
    <property type="entry name" value="TPR_16"/>
    <property type="match status" value="1"/>
</dbReference>
<dbReference type="PANTHER" id="PTHR12558:SF13">
    <property type="entry name" value="CELL DIVISION CYCLE PROTEIN 27 HOMOLOG"/>
    <property type="match status" value="1"/>
</dbReference>
<dbReference type="PANTHER" id="PTHR12558">
    <property type="entry name" value="CELL DIVISION CYCLE 16,23,27"/>
    <property type="match status" value="1"/>
</dbReference>
<dbReference type="InterPro" id="IPR019734">
    <property type="entry name" value="TPR_rpt"/>
</dbReference>
<dbReference type="Pfam" id="PF13181">
    <property type="entry name" value="TPR_8"/>
    <property type="match status" value="1"/>
</dbReference>
<dbReference type="SUPFAM" id="SSF48452">
    <property type="entry name" value="TPR-like"/>
    <property type="match status" value="1"/>
</dbReference>
<dbReference type="EMBL" id="BPFZ01000015">
    <property type="protein sequence ID" value="GIU67859.1"/>
    <property type="molecule type" value="Genomic_DNA"/>
</dbReference>
<name>A0ABQ4PXP3_9PROT</name>
<proteinExistence type="predicted"/>
<dbReference type="Proteomes" id="UP001161064">
    <property type="component" value="Unassembled WGS sequence"/>
</dbReference>
<reference evidence="1" key="2">
    <citation type="journal article" date="2023" name="ISME Commun">
        <title>Characterization of a bloom-associated alphaproteobacterial lineage, 'Candidatus Phycosocius': insights into freshwater algal-bacterial interactions.</title>
        <authorList>
            <person name="Tanabe Y."/>
            <person name="Yamaguchi H."/>
            <person name="Yoshida M."/>
            <person name="Kai A."/>
            <person name="Okazaki Y."/>
        </authorList>
    </citation>
    <scope>NUCLEOTIDE SEQUENCE</scope>
    <source>
        <strain evidence="1">BOTRYCO-1</strain>
    </source>
</reference>
<accession>A0ABQ4PXP3</accession>
<reference evidence="1" key="1">
    <citation type="submission" date="2021-05" db="EMBL/GenBank/DDBJ databases">
        <authorList>
            <person name="Tanabe Y."/>
        </authorList>
    </citation>
    <scope>NUCLEOTIDE SEQUENCE</scope>
    <source>
        <strain evidence="1">BOTRYCO-1</strain>
    </source>
</reference>
<dbReference type="InterPro" id="IPR011990">
    <property type="entry name" value="TPR-like_helical_dom_sf"/>
</dbReference>
<sequence length="386" mass="42020">MGMDQSPSARLDFLKTCLETDPNNLHLIEDTIGAAVAAKQLLVAAELLEHRATLAPLSPELLNLSGQIALETNQLAKAIAIFQSLSLQDPENLVFRLNQAWALYYDHQLESASALLNDEIVTGFASGSLLKSRLLHLESRFEEALEVASQGLERHPNDRNLLGISSVLAMDLDDQDLAYSTAILAGDNCEALTTLAILEIRDGHIKAASEKLAKVAEREPFSARAALGQGMVSMLENNLPEAIKHLKRGAQLFKTHAGSWVALGWAELLAGNQSEAEVVFRKALELDRTFAETHGSIAVIEALKGNSEASQHAALTARRLDPQSFAAMLANVLVHASRGEKEMADHIFKQALSTPVDTEGRTLTSLIANMTDLFPKNTLKFNLYQN</sequence>
<organism evidence="1 2">
    <name type="scientific">Candidatus Phycosocius spiralis</name>
    <dbReference type="NCBI Taxonomy" id="2815099"/>
    <lineage>
        <taxon>Bacteria</taxon>
        <taxon>Pseudomonadati</taxon>
        <taxon>Pseudomonadota</taxon>
        <taxon>Alphaproteobacteria</taxon>
        <taxon>Caulobacterales</taxon>
        <taxon>Caulobacterales incertae sedis</taxon>
        <taxon>Candidatus Phycosocius</taxon>
    </lineage>
</organism>
<evidence type="ECO:0000313" key="1">
    <source>
        <dbReference type="EMBL" id="GIU67859.1"/>
    </source>
</evidence>
<keyword evidence="2" id="KW-1185">Reference proteome</keyword>